<proteinExistence type="predicted"/>
<dbReference type="STRING" id="472181.SAMN05216271_3408"/>
<reference evidence="3" key="1">
    <citation type="submission" date="2016-10" db="EMBL/GenBank/DDBJ databases">
        <authorList>
            <person name="Varghese N."/>
            <person name="Submissions S."/>
        </authorList>
    </citation>
    <scope>NUCLEOTIDE SEQUENCE [LARGE SCALE GENOMIC DNA]</scope>
    <source>
        <strain evidence="3">JCM 14963</strain>
    </source>
</reference>
<dbReference type="OrthoDB" id="6895276at2"/>
<evidence type="ECO:0000313" key="1">
    <source>
        <dbReference type="EMBL" id="GAA6131981.1"/>
    </source>
</evidence>
<keyword evidence="4" id="KW-1185">Reference proteome</keyword>
<dbReference type="EMBL" id="BAABWD010000002">
    <property type="protein sequence ID" value="GAA6131981.1"/>
    <property type="molecule type" value="Genomic_DNA"/>
</dbReference>
<dbReference type="Proteomes" id="UP000243413">
    <property type="component" value="Chromosome I"/>
</dbReference>
<evidence type="ECO:0000313" key="4">
    <source>
        <dbReference type="Proteomes" id="UP001486808"/>
    </source>
</evidence>
<protein>
    <submittedName>
        <fullName evidence="2">Uncharacterized protein</fullName>
    </submittedName>
</protein>
<dbReference type="EMBL" id="LT629763">
    <property type="protein sequence ID" value="SDT03342.1"/>
    <property type="molecule type" value="Genomic_DNA"/>
</dbReference>
<evidence type="ECO:0000313" key="2">
    <source>
        <dbReference type="EMBL" id="SDT03342.1"/>
    </source>
</evidence>
<reference evidence="1 4" key="3">
    <citation type="submission" date="2024-04" db="EMBL/GenBank/DDBJ databases">
        <title>Draft genome sequence of Halopseudomonas sabulinigri NBRC 116187.</title>
        <authorList>
            <person name="Miyakawa T."/>
            <person name="Kusuya Y."/>
            <person name="Miura T."/>
        </authorList>
    </citation>
    <scope>NUCLEOTIDE SEQUENCE [LARGE SCALE GENOMIC DNA]</scope>
    <source>
        <strain evidence="1 4">4NH20-0042</strain>
    </source>
</reference>
<gene>
    <name evidence="1" type="ORF">NBRC116187_23410</name>
    <name evidence="2" type="ORF">SAMN05216271_3408</name>
</gene>
<sequence>MRLDGLNPYTTLPERNNRIATSAAPVDAARASAAEQATTVSSSRSLTTRTVNATSANAEYIPARREIQQPVYGRSNQALASYEATASLPVDGDADSVVGIDLFA</sequence>
<evidence type="ECO:0000313" key="3">
    <source>
        <dbReference type="Proteomes" id="UP000243413"/>
    </source>
</evidence>
<reference evidence="2" key="2">
    <citation type="submission" date="2016-10" db="EMBL/GenBank/DDBJ databases">
        <authorList>
            <person name="de Groot N.N."/>
        </authorList>
    </citation>
    <scope>NUCLEOTIDE SEQUENCE [LARGE SCALE GENOMIC DNA]</scope>
    <source>
        <strain evidence="2">JCM 14963</strain>
    </source>
</reference>
<accession>A0A1H1X2C6</accession>
<organism evidence="2 3">
    <name type="scientific">Halopseudomonas sabulinigri</name>
    <dbReference type="NCBI Taxonomy" id="472181"/>
    <lineage>
        <taxon>Bacteria</taxon>
        <taxon>Pseudomonadati</taxon>
        <taxon>Pseudomonadota</taxon>
        <taxon>Gammaproteobacteria</taxon>
        <taxon>Pseudomonadales</taxon>
        <taxon>Pseudomonadaceae</taxon>
        <taxon>Halopseudomonas</taxon>
    </lineage>
</organism>
<dbReference type="Proteomes" id="UP001486808">
    <property type="component" value="Unassembled WGS sequence"/>
</dbReference>
<dbReference type="RefSeq" id="WP_092288020.1">
    <property type="nucleotide sequence ID" value="NZ_BAABWD010000002.1"/>
</dbReference>
<dbReference type="AlphaFoldDB" id="A0A1H1X2C6"/>
<name>A0A1H1X2C6_9GAMM</name>